<evidence type="ECO:0000313" key="2">
    <source>
        <dbReference type="Proteomes" id="UP000093111"/>
    </source>
</evidence>
<dbReference type="EMBL" id="LGLV01000005">
    <property type="protein sequence ID" value="OBZ96017.1"/>
    <property type="molecule type" value="Genomic_DNA"/>
</dbReference>
<organism evidence="1 2">
    <name type="scientific">Pararhizobium polonicum</name>
    <dbReference type="NCBI Taxonomy" id="1612624"/>
    <lineage>
        <taxon>Bacteria</taxon>
        <taxon>Pseudomonadati</taxon>
        <taxon>Pseudomonadota</taxon>
        <taxon>Alphaproteobacteria</taxon>
        <taxon>Hyphomicrobiales</taxon>
        <taxon>Rhizobiaceae</taxon>
        <taxon>Rhizobium/Agrobacterium group</taxon>
        <taxon>Pararhizobium</taxon>
    </lineage>
</organism>
<comment type="caution">
    <text evidence="1">The sequence shown here is derived from an EMBL/GenBank/DDBJ whole genome shotgun (WGS) entry which is preliminary data.</text>
</comment>
<name>A0A1C7P491_9HYPH</name>
<dbReference type="NCBIfam" id="TIGR01563">
    <property type="entry name" value="gp16_SPP1"/>
    <property type="match status" value="1"/>
</dbReference>
<gene>
    <name evidence="1" type="ORF">ADU59_06455</name>
</gene>
<dbReference type="Gene3D" id="2.40.10.270">
    <property type="entry name" value="Bacteriophage SPP1 head-tail adaptor protein"/>
    <property type="match status" value="1"/>
</dbReference>
<evidence type="ECO:0000313" key="1">
    <source>
        <dbReference type="EMBL" id="OBZ96017.1"/>
    </source>
</evidence>
<reference evidence="1 2" key="1">
    <citation type="journal article" date="2016" name="Syst. Appl. Microbiol.">
        <title>Pararhizobium polonicum sp. nov. isolated from tumors on stone fruit rootstocks.</title>
        <authorList>
            <person name="Pulawska J."/>
            <person name="Kuzmanovic N."/>
            <person name="Willems A."/>
            <person name="Pothier J.F."/>
        </authorList>
    </citation>
    <scope>NUCLEOTIDE SEQUENCE [LARGE SCALE GENOMIC DNA]</scope>
    <source>
        <strain evidence="1 2">F5.1</strain>
    </source>
</reference>
<proteinExistence type="predicted"/>
<dbReference type="AlphaFoldDB" id="A0A1C7P491"/>
<keyword evidence="2" id="KW-1185">Reference proteome</keyword>
<dbReference type="RefSeq" id="WP_068952887.1">
    <property type="nucleotide sequence ID" value="NZ_LGLV01000005.1"/>
</dbReference>
<dbReference type="InterPro" id="IPR008767">
    <property type="entry name" value="Phage_SPP1_head-tail_adaptor"/>
</dbReference>
<accession>A0A1C7P491</accession>
<dbReference type="OrthoDB" id="7570189at2"/>
<dbReference type="InterPro" id="IPR038666">
    <property type="entry name" value="SSP1_head-tail_sf"/>
</dbReference>
<dbReference type="STRING" id="1612624.ADU59_06455"/>
<dbReference type="Pfam" id="PF05521">
    <property type="entry name" value="Phage_HCP"/>
    <property type="match status" value="1"/>
</dbReference>
<protein>
    <submittedName>
        <fullName evidence="1">Head-tail adaptor protein</fullName>
    </submittedName>
</protein>
<sequence length="111" mass="12375">MGAVALDPGQMSARLDLEMRDDARDGQGGIVAGFAAVASLWARIEPVALAEEERADAAVFTVTHRIWIRFREDLAAGMRFRKGGRIFTVRAFYDPDETGRYVVCRCVEERP</sequence>
<dbReference type="Proteomes" id="UP000093111">
    <property type="component" value="Unassembled WGS sequence"/>
</dbReference>